<evidence type="ECO:0000313" key="3">
    <source>
        <dbReference type="Proteomes" id="UP000806528"/>
    </source>
</evidence>
<evidence type="ECO:0008006" key="4">
    <source>
        <dbReference type="Google" id="ProtNLM"/>
    </source>
</evidence>
<feature type="chain" id="PRO_5045288726" description="Antimicrobial peptide, SdpC family" evidence="1">
    <location>
        <begin position="29"/>
        <end position="232"/>
    </location>
</feature>
<dbReference type="Proteomes" id="UP000806528">
    <property type="component" value="Unassembled WGS sequence"/>
</dbReference>
<dbReference type="InterPro" id="IPR023888">
    <property type="entry name" value="SdpC-like"/>
</dbReference>
<gene>
    <name evidence="2" type="ORF">IDM40_08875</name>
</gene>
<feature type="signal peptide" evidence="1">
    <location>
        <begin position="1"/>
        <end position="28"/>
    </location>
</feature>
<evidence type="ECO:0000256" key="1">
    <source>
        <dbReference type="SAM" id="SignalP"/>
    </source>
</evidence>
<evidence type="ECO:0000313" key="2">
    <source>
        <dbReference type="EMBL" id="MBE2998815.1"/>
    </source>
</evidence>
<reference evidence="2 3" key="1">
    <citation type="submission" date="2020-09" db="EMBL/GenBank/DDBJ databases">
        <title>Diversity and distribution of actinomycetes associated with coral in the coast of Hainan.</title>
        <authorList>
            <person name="Li F."/>
        </authorList>
    </citation>
    <scope>NUCLEOTIDE SEQUENCE [LARGE SCALE GENOMIC DNA]</scope>
    <source>
        <strain evidence="2 3">HNM0947</strain>
    </source>
</reference>
<name>A0ABR9P4S5_9ACTN</name>
<proteinExistence type="predicted"/>
<sequence length="232" mass="24457">MNRRFIAVSTAACLVLGTGGIAAVPATAGTAPSGVQQQVVDQNPGRAEIKESVAPIAAYSDQEVLQLLLAAQGPVAENHPELPRLLGFDEDKPHTDTEGLAQIIDAYLEFEPEFAALVAEPLQSGDPDEVDRALMDFTESFMEFMEVSADQLGDGWQEQASGAGWTWQGANVAIYANALGVANVVGYTNAGVATFALAAVAVVKLYLDDSGPQGAEFEREHFVNEFATALGS</sequence>
<comment type="caution">
    <text evidence="2">The sequence shown here is derived from an EMBL/GenBank/DDBJ whole genome shotgun (WGS) entry which is preliminary data.</text>
</comment>
<keyword evidence="3" id="KW-1185">Reference proteome</keyword>
<protein>
    <recommendedName>
        <fullName evidence="4">Antimicrobial peptide, SdpC family</fullName>
    </recommendedName>
</protein>
<keyword evidence="1" id="KW-0732">Signal</keyword>
<organism evidence="2 3">
    <name type="scientific">Nocardiopsis coralli</name>
    <dbReference type="NCBI Taxonomy" id="2772213"/>
    <lineage>
        <taxon>Bacteria</taxon>
        <taxon>Bacillati</taxon>
        <taxon>Actinomycetota</taxon>
        <taxon>Actinomycetes</taxon>
        <taxon>Streptosporangiales</taxon>
        <taxon>Nocardiopsidaceae</taxon>
        <taxon>Nocardiopsis</taxon>
    </lineage>
</organism>
<dbReference type="EMBL" id="JADBGI010000006">
    <property type="protein sequence ID" value="MBE2998815.1"/>
    <property type="molecule type" value="Genomic_DNA"/>
</dbReference>
<dbReference type="RefSeq" id="WP_193121448.1">
    <property type="nucleotide sequence ID" value="NZ_JADBGI010000006.1"/>
</dbReference>
<dbReference type="Pfam" id="PF26137">
    <property type="entry name" value="Toxin_SdpC"/>
    <property type="match status" value="1"/>
</dbReference>
<accession>A0ABR9P4S5</accession>